<evidence type="ECO:0000313" key="3">
    <source>
        <dbReference type="Proteomes" id="UP000182658"/>
    </source>
</evidence>
<gene>
    <name evidence="2" type="ORF">CONLIGDRAFT_593380</name>
</gene>
<reference evidence="2 3" key="1">
    <citation type="submission" date="2016-10" db="EMBL/GenBank/DDBJ databases">
        <title>Draft genome sequence of Coniochaeta ligniaria NRRL30616, a lignocellulolytic fungus for bioabatement of inhibitors in plant biomass hydrolysates.</title>
        <authorList>
            <consortium name="DOE Joint Genome Institute"/>
            <person name="Jimenez D.J."/>
            <person name="Hector R.E."/>
            <person name="Riley R."/>
            <person name="Sun H."/>
            <person name="Grigoriev I.V."/>
            <person name="Van Elsas J.D."/>
            <person name="Nichols N.N."/>
        </authorList>
    </citation>
    <scope>NUCLEOTIDE SEQUENCE [LARGE SCALE GENOMIC DNA]</scope>
    <source>
        <strain evidence="2 3">NRRL 30616</strain>
    </source>
</reference>
<dbReference type="InParanoid" id="A0A1J7IX12"/>
<keyword evidence="3" id="KW-1185">Reference proteome</keyword>
<evidence type="ECO:0008006" key="4">
    <source>
        <dbReference type="Google" id="ProtNLM"/>
    </source>
</evidence>
<dbReference type="AlphaFoldDB" id="A0A1J7IX12"/>
<dbReference type="Gene3D" id="3.40.50.150">
    <property type="entry name" value="Vaccinia Virus protein VP39"/>
    <property type="match status" value="1"/>
</dbReference>
<dbReference type="Proteomes" id="UP000182658">
    <property type="component" value="Unassembled WGS sequence"/>
</dbReference>
<accession>A0A1J7IX12</accession>
<dbReference type="FunCoup" id="A0A1J7IX12">
    <property type="interactions" value="15"/>
</dbReference>
<dbReference type="SUPFAM" id="SSF53335">
    <property type="entry name" value="S-adenosyl-L-methionine-dependent methyltransferases"/>
    <property type="match status" value="1"/>
</dbReference>
<dbReference type="GO" id="GO:0005829">
    <property type="term" value="C:cytosol"/>
    <property type="evidence" value="ECO:0007669"/>
    <property type="project" value="TreeGrafter"/>
</dbReference>
<evidence type="ECO:0000256" key="1">
    <source>
        <dbReference type="SAM" id="MobiDB-lite"/>
    </source>
</evidence>
<dbReference type="OrthoDB" id="2529286at2759"/>
<dbReference type="EMBL" id="KV875095">
    <property type="protein sequence ID" value="OIW32239.1"/>
    <property type="molecule type" value="Genomic_DNA"/>
</dbReference>
<dbReference type="PANTHER" id="PTHR14614">
    <property type="entry name" value="HEPATOCELLULAR CARCINOMA-ASSOCIATED ANTIGEN"/>
    <property type="match status" value="1"/>
</dbReference>
<proteinExistence type="predicted"/>
<sequence>MTLEGLIQCLGDNVPSVEEETFGLFSRDLPSQNLGFIDSKSPVLEVAVAGHDLTIHQSPAILSSNRAGGTTGAVIWKITPVFAEWISSPDNLLFTNGILSDQSTVVELGCGISALVGLLLAPKISSYVLTDQSYVSRLLEQNIEENKYLLTTKPVAAGKGTKGSSSSRRSKGGPPGIRRASSSGSERLTFRSLDWETDTVTSSLTGSQTVRSFDAVVCCDCIYNEALVEPLVQTCADICKLRTDDVTNSSDEVTLPCICVVAQQLRDSDVFEAWLTRFSHDFDVWRVPDSHLVEGLQSDTGFAVHIGILKGCAEAIDRTYG</sequence>
<dbReference type="GO" id="GO:0008757">
    <property type="term" value="F:S-adenosylmethionine-dependent methyltransferase activity"/>
    <property type="evidence" value="ECO:0007669"/>
    <property type="project" value="UniProtKB-ARBA"/>
</dbReference>
<feature type="region of interest" description="Disordered" evidence="1">
    <location>
        <begin position="156"/>
        <end position="185"/>
    </location>
</feature>
<dbReference type="InterPro" id="IPR019410">
    <property type="entry name" value="Methyltransf_16"/>
</dbReference>
<dbReference type="Pfam" id="PF10294">
    <property type="entry name" value="Methyltransf_16"/>
    <property type="match status" value="2"/>
</dbReference>
<organism evidence="2 3">
    <name type="scientific">Coniochaeta ligniaria NRRL 30616</name>
    <dbReference type="NCBI Taxonomy" id="1408157"/>
    <lineage>
        <taxon>Eukaryota</taxon>
        <taxon>Fungi</taxon>
        <taxon>Dikarya</taxon>
        <taxon>Ascomycota</taxon>
        <taxon>Pezizomycotina</taxon>
        <taxon>Sordariomycetes</taxon>
        <taxon>Sordariomycetidae</taxon>
        <taxon>Coniochaetales</taxon>
        <taxon>Coniochaetaceae</taxon>
        <taxon>Coniochaeta</taxon>
    </lineage>
</organism>
<dbReference type="InterPro" id="IPR029063">
    <property type="entry name" value="SAM-dependent_MTases_sf"/>
</dbReference>
<name>A0A1J7IX12_9PEZI</name>
<feature type="compositionally biased region" description="Low complexity" evidence="1">
    <location>
        <begin position="158"/>
        <end position="167"/>
    </location>
</feature>
<evidence type="ECO:0000313" key="2">
    <source>
        <dbReference type="EMBL" id="OIW32239.1"/>
    </source>
</evidence>
<dbReference type="STRING" id="1408157.A0A1J7IX12"/>
<dbReference type="PANTHER" id="PTHR14614:SF109">
    <property type="entry name" value="RIBOSOMAL LYSINE N-METHYLTRANSFERASE 5"/>
    <property type="match status" value="1"/>
</dbReference>
<protein>
    <recommendedName>
        <fullName evidence="4">Diaminohydroxyphosphoribosylamino-pyrimidine deaminase</fullName>
    </recommendedName>
</protein>
<dbReference type="GO" id="GO:0032991">
    <property type="term" value="C:protein-containing complex"/>
    <property type="evidence" value="ECO:0007669"/>
    <property type="project" value="TreeGrafter"/>
</dbReference>